<evidence type="ECO:0000313" key="1">
    <source>
        <dbReference type="EMBL" id="ETL98558.1"/>
    </source>
</evidence>
<protein>
    <submittedName>
        <fullName evidence="1">Uncharacterized protein</fullName>
    </submittedName>
</protein>
<gene>
    <name evidence="1" type="ORF">L917_04401</name>
</gene>
<reference evidence="1" key="1">
    <citation type="submission" date="2013-11" db="EMBL/GenBank/DDBJ databases">
        <title>The Genome Sequence of Phytophthora parasitica CHvinca01.</title>
        <authorList>
            <consortium name="The Broad Institute Genomics Platform"/>
            <person name="Russ C."/>
            <person name="Tyler B."/>
            <person name="Panabieres F."/>
            <person name="Shan W."/>
            <person name="Tripathy S."/>
            <person name="Grunwald N."/>
            <person name="Machado M."/>
            <person name="Johnson C.S."/>
            <person name="Arredondo F."/>
            <person name="Hong C."/>
            <person name="Coffey M."/>
            <person name="Young S.K."/>
            <person name="Zeng Q."/>
            <person name="Gargeya S."/>
            <person name="Fitzgerald M."/>
            <person name="Abouelleil A."/>
            <person name="Alvarado L."/>
            <person name="Chapman S.B."/>
            <person name="Gainer-Dewar J."/>
            <person name="Goldberg J."/>
            <person name="Griggs A."/>
            <person name="Gujja S."/>
            <person name="Hansen M."/>
            <person name="Howarth C."/>
            <person name="Imamovic A."/>
            <person name="Ireland A."/>
            <person name="Larimer J."/>
            <person name="McCowan C."/>
            <person name="Murphy C."/>
            <person name="Pearson M."/>
            <person name="Poon T.W."/>
            <person name="Priest M."/>
            <person name="Roberts A."/>
            <person name="Saif S."/>
            <person name="Shea T."/>
            <person name="Sykes S."/>
            <person name="Wortman J."/>
            <person name="Nusbaum C."/>
            <person name="Birren B."/>
        </authorList>
    </citation>
    <scope>NUCLEOTIDE SEQUENCE [LARGE SCALE GENOMIC DNA]</scope>
    <source>
        <strain evidence="1">CHvinca01</strain>
    </source>
</reference>
<proteinExistence type="predicted"/>
<dbReference type="OrthoDB" id="127651at2759"/>
<sequence>PVTHYALGKRALRYLKAMNNYGLVMDIGQGSTVELLFNTDTDFANDPIGRKIIRGYASMIDGNVILYASRKQERSMRKSSLERSIAMSEGQKCLQWLRKLYDELQWE</sequence>
<organism evidence="1">
    <name type="scientific">Phytophthora nicotianae</name>
    <name type="common">Potato buckeye rot agent</name>
    <name type="synonym">Phytophthora parasitica</name>
    <dbReference type="NCBI Taxonomy" id="4792"/>
    <lineage>
        <taxon>Eukaryota</taxon>
        <taxon>Sar</taxon>
        <taxon>Stramenopiles</taxon>
        <taxon>Oomycota</taxon>
        <taxon>Peronosporomycetes</taxon>
        <taxon>Peronosporales</taxon>
        <taxon>Peronosporaceae</taxon>
        <taxon>Phytophthora</taxon>
    </lineage>
</organism>
<accession>W2LM47</accession>
<dbReference type="EMBL" id="KI678519">
    <property type="protein sequence ID" value="ETL98558.1"/>
    <property type="molecule type" value="Genomic_DNA"/>
</dbReference>
<feature type="non-terminal residue" evidence="1">
    <location>
        <position position="1"/>
    </location>
</feature>
<name>W2LM47_PHYNI</name>
<dbReference type="Proteomes" id="UP000054423">
    <property type="component" value="Unassembled WGS sequence"/>
</dbReference>
<dbReference type="AlphaFoldDB" id="W2LM47"/>